<organism evidence="3 4">
    <name type="scientific">Candidatus Taylorbacteria bacterium RIFCSPHIGHO2_12_FULL_45_16</name>
    <dbReference type="NCBI Taxonomy" id="1802315"/>
    <lineage>
        <taxon>Bacteria</taxon>
        <taxon>Candidatus Tayloriibacteriota</taxon>
    </lineage>
</organism>
<dbReference type="PANTHER" id="PTHR34039">
    <property type="entry name" value="UPF0102 PROTEIN YRAN"/>
    <property type="match status" value="1"/>
</dbReference>
<dbReference type="GO" id="GO:0003676">
    <property type="term" value="F:nucleic acid binding"/>
    <property type="evidence" value="ECO:0007669"/>
    <property type="project" value="InterPro"/>
</dbReference>
<accession>A0A1G2N0S2</accession>
<evidence type="ECO:0000256" key="1">
    <source>
        <dbReference type="ARBA" id="ARBA00006738"/>
    </source>
</evidence>
<dbReference type="SUPFAM" id="SSF52980">
    <property type="entry name" value="Restriction endonuclease-like"/>
    <property type="match status" value="1"/>
</dbReference>
<dbReference type="EMBL" id="MHRT01000001">
    <property type="protein sequence ID" value="OHA29756.1"/>
    <property type="molecule type" value="Genomic_DNA"/>
</dbReference>
<comment type="caution">
    <text evidence="3">The sequence shown here is derived from an EMBL/GenBank/DDBJ whole genome shotgun (WGS) entry which is preliminary data.</text>
</comment>
<evidence type="ECO:0000313" key="4">
    <source>
        <dbReference type="Proteomes" id="UP000178089"/>
    </source>
</evidence>
<dbReference type="STRING" id="1802315.A3F51_03475"/>
<dbReference type="PANTHER" id="PTHR34039:SF1">
    <property type="entry name" value="UPF0102 PROTEIN YRAN"/>
    <property type="match status" value="1"/>
</dbReference>
<dbReference type="HAMAP" id="MF_00048">
    <property type="entry name" value="UPF0102"/>
    <property type="match status" value="1"/>
</dbReference>
<proteinExistence type="inferred from homology"/>
<sequence>MVIHTRTKGNIGENVACTFLERKGFIILDRNYSRKWGELDIIGQKDDVIHFFEVKSVTDNFSSNSSGPAVIGAISREISDIKITSVHKPEENVHGLKIRHIRRMVETYLAEEKYGLDVEFQFHILSVYMNEKTRRARVKWLKNVIL</sequence>
<gene>
    <name evidence="3" type="ORF">A3F51_03475</name>
</gene>
<evidence type="ECO:0000256" key="2">
    <source>
        <dbReference type="HAMAP-Rule" id="MF_00048"/>
    </source>
</evidence>
<dbReference type="AlphaFoldDB" id="A0A1G2N0S2"/>
<comment type="similarity">
    <text evidence="1 2">Belongs to the UPF0102 family.</text>
</comment>
<dbReference type="InterPro" id="IPR011856">
    <property type="entry name" value="tRNA_endonuc-like_dom_sf"/>
</dbReference>
<reference evidence="3 4" key="1">
    <citation type="journal article" date="2016" name="Nat. Commun.">
        <title>Thousands of microbial genomes shed light on interconnected biogeochemical processes in an aquifer system.</title>
        <authorList>
            <person name="Anantharaman K."/>
            <person name="Brown C.T."/>
            <person name="Hug L.A."/>
            <person name="Sharon I."/>
            <person name="Castelle C.J."/>
            <person name="Probst A.J."/>
            <person name="Thomas B.C."/>
            <person name="Singh A."/>
            <person name="Wilkins M.J."/>
            <person name="Karaoz U."/>
            <person name="Brodie E.L."/>
            <person name="Williams K.H."/>
            <person name="Hubbard S.S."/>
            <person name="Banfield J.F."/>
        </authorList>
    </citation>
    <scope>NUCLEOTIDE SEQUENCE [LARGE SCALE GENOMIC DNA]</scope>
</reference>
<protein>
    <recommendedName>
        <fullName evidence="2">UPF0102 protein A3F51_03475</fullName>
    </recommendedName>
</protein>
<evidence type="ECO:0000313" key="3">
    <source>
        <dbReference type="EMBL" id="OHA29756.1"/>
    </source>
</evidence>
<name>A0A1G2N0S2_9BACT</name>
<dbReference type="Proteomes" id="UP000178089">
    <property type="component" value="Unassembled WGS sequence"/>
</dbReference>
<dbReference type="Gene3D" id="3.40.1350.10">
    <property type="match status" value="1"/>
</dbReference>
<dbReference type="InterPro" id="IPR003509">
    <property type="entry name" value="UPF0102_YraN-like"/>
</dbReference>
<dbReference type="InterPro" id="IPR011335">
    <property type="entry name" value="Restrct_endonuc-II-like"/>
</dbReference>
<dbReference type="Pfam" id="PF02021">
    <property type="entry name" value="UPF0102"/>
    <property type="match status" value="1"/>
</dbReference>